<dbReference type="OrthoDB" id="5396252at2759"/>
<feature type="compositionally biased region" description="Low complexity" evidence="1">
    <location>
        <begin position="530"/>
        <end position="562"/>
    </location>
</feature>
<name>A0A1L9S764_9EURO</name>
<protein>
    <submittedName>
        <fullName evidence="2">Uncharacterized protein</fullName>
    </submittedName>
</protein>
<feature type="compositionally biased region" description="Basic and acidic residues" evidence="1">
    <location>
        <begin position="313"/>
        <end position="322"/>
    </location>
</feature>
<feature type="compositionally biased region" description="Polar residues" evidence="1">
    <location>
        <begin position="104"/>
        <end position="114"/>
    </location>
</feature>
<feature type="compositionally biased region" description="Polar residues" evidence="1">
    <location>
        <begin position="596"/>
        <end position="606"/>
    </location>
</feature>
<dbReference type="RefSeq" id="XP_022577504.1">
    <property type="nucleotide sequence ID" value="XM_022725192.1"/>
</dbReference>
<feature type="region of interest" description="Disordered" evidence="1">
    <location>
        <begin position="255"/>
        <end position="322"/>
    </location>
</feature>
<feature type="region of interest" description="Disordered" evidence="1">
    <location>
        <begin position="852"/>
        <end position="878"/>
    </location>
</feature>
<sequence length="1017" mass="109736">MPIKFPKGFTRRKSSGNALEEVENPPQPSFRVLERPSSEGRFFNDPGSLKKMANGHHDDEDNLFAGTERFTLNRTSGGTDHSAMHEGSSSTRFSSSSTLPSSTDMPLQDSSPHSRNFYDIPVPPLSSALRAAGRTFSFGGRLSKTSTPPPHPPPSARNETPITSRTRAMTSSTTSTATPPRLLDEDIGLGKMEDDGFGNMFDNVGKRESMGLPFRSSNRNPQEAARVSAPAEAELALRPTPIAVDRSRFVESALFSSGSRNSQDGLLSPTDSNRTESPAQPPRLPHSRSMPVEGRRAPLPTSNSMPLPTTSHRSLERPTADRGLRRSVVFADTRASASTEDEDARLVMQSLYSNRAPHPLVSGESEQSGAREEDTSLFGYRESTDLNSASTWASPSQPTPLRPTDPLASPSEAQLDAAMIADHARLAHRFEESQPRSDSPANKVMTPSQFEHYRHQQELRRSNSDASASDESSESEYEEEEDETEKNREAERQRRKQEAHLSIYRQQMMKVTGQQQQSPAPSLRPEMDRATNSTPTLTATPTMNNYMGNNNNNNNNNNKSGSGKSGSEGDEDEEIPLGILAAHGFPNRNRPPTRLASASSNPNLRSSLHPYLGSPGSAAASGELDPNNRNSLPVFARNLPRDPYFGASLVNPSNRESLALGGGLSSVAGGGPAPALPPGGLIGVIATEERARAMRRGSPNTQTTAFGHRGDLPGMASVPNGIPRPYTMMNVTNAPPGSPGPQQQQQQLGMSPAEQAQIQLSQQMSHMMQMQMQWMQQMMQGIPGGATPPPMPPHMMMMPNHPGPMPVHANNARPVSMMGSGAVPFDHQPSPPLAPPLGGGDPRMSMFDPRWGSQSSLVPPPPPGGGGGLRPGTPLGQGYAPSIAPSERSNIGLSSRYRPVSTIQLDATAANRSSTMISSSVSKPWNDENFKPSMSMTSLPRPSMPKSSSMTTVTVRPISSDGKSALGMKNGNMLSAADEDDDDEGWAEMMKKREKKKSSWKMKRATSSLGDLFNAVH</sequence>
<feature type="compositionally biased region" description="Polar residues" evidence="1">
    <location>
        <begin position="300"/>
        <end position="312"/>
    </location>
</feature>
<feature type="compositionally biased region" description="Basic and acidic residues" evidence="1">
    <location>
        <begin position="453"/>
        <end position="463"/>
    </location>
</feature>
<evidence type="ECO:0000313" key="2">
    <source>
        <dbReference type="EMBL" id="OJJ42994.1"/>
    </source>
</evidence>
<feature type="compositionally biased region" description="Acidic residues" evidence="1">
    <location>
        <begin position="471"/>
        <end position="484"/>
    </location>
</feature>
<feature type="region of interest" description="Disordered" evidence="1">
    <location>
        <begin position="71"/>
        <end position="117"/>
    </location>
</feature>
<dbReference type="PANTHER" id="PTHR42068">
    <property type="entry name" value="YALI0B18964P"/>
    <property type="match status" value="1"/>
</dbReference>
<dbReference type="Proteomes" id="UP000184188">
    <property type="component" value="Unassembled WGS sequence"/>
</dbReference>
<organism evidence="2 3">
    <name type="scientific">Penicilliopsis zonata CBS 506.65</name>
    <dbReference type="NCBI Taxonomy" id="1073090"/>
    <lineage>
        <taxon>Eukaryota</taxon>
        <taxon>Fungi</taxon>
        <taxon>Dikarya</taxon>
        <taxon>Ascomycota</taxon>
        <taxon>Pezizomycotina</taxon>
        <taxon>Eurotiomycetes</taxon>
        <taxon>Eurotiomycetidae</taxon>
        <taxon>Eurotiales</taxon>
        <taxon>Aspergillaceae</taxon>
        <taxon>Penicilliopsis</taxon>
    </lineage>
</organism>
<feature type="region of interest" description="Disordered" evidence="1">
    <location>
        <begin position="733"/>
        <end position="753"/>
    </location>
</feature>
<dbReference type="STRING" id="1073090.A0A1L9S764"/>
<feature type="region of interest" description="Disordered" evidence="1">
    <location>
        <begin position="1"/>
        <end position="46"/>
    </location>
</feature>
<feature type="compositionally biased region" description="Low complexity" evidence="1">
    <location>
        <begin position="88"/>
        <end position="103"/>
    </location>
</feature>
<gene>
    <name evidence="2" type="ORF">ASPZODRAFT_146555</name>
</gene>
<evidence type="ECO:0000313" key="3">
    <source>
        <dbReference type="Proteomes" id="UP000184188"/>
    </source>
</evidence>
<keyword evidence="3" id="KW-1185">Reference proteome</keyword>
<feature type="compositionally biased region" description="Basic and acidic residues" evidence="1">
    <location>
        <begin position="485"/>
        <end position="497"/>
    </location>
</feature>
<proteinExistence type="predicted"/>
<feature type="region of interest" description="Disordered" evidence="1">
    <location>
        <begin position="959"/>
        <end position="985"/>
    </location>
</feature>
<reference evidence="3" key="1">
    <citation type="journal article" date="2017" name="Genome Biol.">
        <title>Comparative genomics reveals high biological diversity and specific adaptations in the industrially and medically important fungal genus Aspergillus.</title>
        <authorList>
            <person name="de Vries R.P."/>
            <person name="Riley R."/>
            <person name="Wiebenga A."/>
            <person name="Aguilar-Osorio G."/>
            <person name="Amillis S."/>
            <person name="Uchima C.A."/>
            <person name="Anderluh G."/>
            <person name="Asadollahi M."/>
            <person name="Askin M."/>
            <person name="Barry K."/>
            <person name="Battaglia E."/>
            <person name="Bayram O."/>
            <person name="Benocci T."/>
            <person name="Braus-Stromeyer S.A."/>
            <person name="Caldana C."/>
            <person name="Canovas D."/>
            <person name="Cerqueira G.C."/>
            <person name="Chen F."/>
            <person name="Chen W."/>
            <person name="Choi C."/>
            <person name="Clum A."/>
            <person name="Dos Santos R.A."/>
            <person name="Damasio A.R."/>
            <person name="Diallinas G."/>
            <person name="Emri T."/>
            <person name="Fekete E."/>
            <person name="Flipphi M."/>
            <person name="Freyberg S."/>
            <person name="Gallo A."/>
            <person name="Gournas C."/>
            <person name="Habgood R."/>
            <person name="Hainaut M."/>
            <person name="Harispe M.L."/>
            <person name="Henrissat B."/>
            <person name="Hilden K.S."/>
            <person name="Hope R."/>
            <person name="Hossain A."/>
            <person name="Karabika E."/>
            <person name="Karaffa L."/>
            <person name="Karanyi Z."/>
            <person name="Krasevec N."/>
            <person name="Kuo A."/>
            <person name="Kusch H."/>
            <person name="LaButti K."/>
            <person name="Lagendijk E.L."/>
            <person name="Lapidus A."/>
            <person name="Levasseur A."/>
            <person name="Lindquist E."/>
            <person name="Lipzen A."/>
            <person name="Logrieco A.F."/>
            <person name="MacCabe A."/>
            <person name="Maekelae M.R."/>
            <person name="Malavazi I."/>
            <person name="Melin P."/>
            <person name="Meyer V."/>
            <person name="Mielnichuk N."/>
            <person name="Miskei M."/>
            <person name="Molnar A.P."/>
            <person name="Mule G."/>
            <person name="Ngan C.Y."/>
            <person name="Orejas M."/>
            <person name="Orosz E."/>
            <person name="Ouedraogo J.P."/>
            <person name="Overkamp K.M."/>
            <person name="Park H.-S."/>
            <person name="Perrone G."/>
            <person name="Piumi F."/>
            <person name="Punt P.J."/>
            <person name="Ram A.F."/>
            <person name="Ramon A."/>
            <person name="Rauscher S."/>
            <person name="Record E."/>
            <person name="Riano-Pachon D.M."/>
            <person name="Robert V."/>
            <person name="Roehrig J."/>
            <person name="Ruller R."/>
            <person name="Salamov A."/>
            <person name="Salih N.S."/>
            <person name="Samson R.A."/>
            <person name="Sandor E."/>
            <person name="Sanguinetti M."/>
            <person name="Schuetze T."/>
            <person name="Sepcic K."/>
            <person name="Shelest E."/>
            <person name="Sherlock G."/>
            <person name="Sophianopoulou V."/>
            <person name="Squina F.M."/>
            <person name="Sun H."/>
            <person name="Susca A."/>
            <person name="Todd R.B."/>
            <person name="Tsang A."/>
            <person name="Unkles S.E."/>
            <person name="van de Wiele N."/>
            <person name="van Rossen-Uffink D."/>
            <person name="Oliveira J.V."/>
            <person name="Vesth T.C."/>
            <person name="Visser J."/>
            <person name="Yu J.-H."/>
            <person name="Zhou M."/>
            <person name="Andersen M.R."/>
            <person name="Archer D.B."/>
            <person name="Baker S.E."/>
            <person name="Benoit I."/>
            <person name="Brakhage A.A."/>
            <person name="Braus G.H."/>
            <person name="Fischer R."/>
            <person name="Frisvad J.C."/>
            <person name="Goldman G.H."/>
            <person name="Houbraken J."/>
            <person name="Oakley B."/>
            <person name="Pocsi I."/>
            <person name="Scazzocchio C."/>
            <person name="Seiboth B."/>
            <person name="vanKuyk P.A."/>
            <person name="Wortman J."/>
            <person name="Dyer P.S."/>
            <person name="Grigoriev I.V."/>
        </authorList>
    </citation>
    <scope>NUCLEOTIDE SEQUENCE [LARGE SCALE GENOMIC DNA]</scope>
    <source>
        <strain evidence="3">CBS 506.65</strain>
    </source>
</reference>
<feature type="region of interest" description="Disordered" evidence="1">
    <location>
        <begin position="510"/>
        <end position="627"/>
    </location>
</feature>
<feature type="region of interest" description="Disordered" evidence="1">
    <location>
        <begin position="138"/>
        <end position="232"/>
    </location>
</feature>
<accession>A0A1L9S764</accession>
<dbReference type="GeneID" id="34611657"/>
<dbReference type="EMBL" id="KV878355">
    <property type="protein sequence ID" value="OJJ42994.1"/>
    <property type="molecule type" value="Genomic_DNA"/>
</dbReference>
<dbReference type="VEuPathDB" id="FungiDB:ASPZODRAFT_146555"/>
<dbReference type="PANTHER" id="PTHR42068:SF1">
    <property type="entry name" value="YALI0B18964P"/>
    <property type="match status" value="1"/>
</dbReference>
<feature type="compositionally biased region" description="Low complexity" evidence="1">
    <location>
        <begin position="163"/>
        <end position="178"/>
    </location>
</feature>
<feature type="region of interest" description="Disordered" evidence="1">
    <location>
        <begin position="386"/>
        <end position="409"/>
    </location>
</feature>
<feature type="region of interest" description="Disordered" evidence="1">
    <location>
        <begin position="453"/>
        <end position="497"/>
    </location>
</feature>
<evidence type="ECO:0000256" key="1">
    <source>
        <dbReference type="SAM" id="MobiDB-lite"/>
    </source>
</evidence>
<feature type="region of interest" description="Disordered" evidence="1">
    <location>
        <begin position="693"/>
        <end position="714"/>
    </location>
</feature>
<dbReference type="AlphaFoldDB" id="A0A1L9S764"/>
<feature type="compositionally biased region" description="Polar residues" evidence="1">
    <location>
        <begin position="386"/>
        <end position="396"/>
    </location>
</feature>
<feature type="compositionally biased region" description="Polar residues" evidence="1">
    <location>
        <begin position="255"/>
        <end position="278"/>
    </location>
</feature>